<dbReference type="InterPro" id="IPR006680">
    <property type="entry name" value="Amidohydro-rel"/>
</dbReference>
<dbReference type="InterPro" id="IPR032466">
    <property type="entry name" value="Metal_Hydrolase"/>
</dbReference>
<reference evidence="3" key="2">
    <citation type="journal article" date="2021" name="PeerJ">
        <title>Extensive microbial diversity within the chicken gut microbiome revealed by metagenomics and culture.</title>
        <authorList>
            <person name="Gilroy R."/>
            <person name="Ravi A."/>
            <person name="Getino M."/>
            <person name="Pursley I."/>
            <person name="Horton D.L."/>
            <person name="Alikhan N.F."/>
            <person name="Baker D."/>
            <person name="Gharbi K."/>
            <person name="Hall N."/>
            <person name="Watson M."/>
            <person name="Adriaenssens E.M."/>
            <person name="Foster-Nyarko E."/>
            <person name="Jarju S."/>
            <person name="Secka A."/>
            <person name="Antonio M."/>
            <person name="Oren A."/>
            <person name="Chaudhuri R.R."/>
            <person name="La Ragione R."/>
            <person name="Hildebrand F."/>
            <person name="Pallen M.J."/>
        </authorList>
    </citation>
    <scope>NUCLEOTIDE SEQUENCE</scope>
    <source>
        <strain evidence="3">1370</strain>
    </source>
</reference>
<dbReference type="GO" id="GO:0016831">
    <property type="term" value="F:carboxy-lyase activity"/>
    <property type="evidence" value="ECO:0007669"/>
    <property type="project" value="InterPro"/>
</dbReference>
<dbReference type="Proteomes" id="UP000823960">
    <property type="component" value="Unassembled WGS sequence"/>
</dbReference>
<evidence type="ECO:0000256" key="1">
    <source>
        <dbReference type="ARBA" id="ARBA00023239"/>
    </source>
</evidence>
<accession>A0A9D1T3B3</accession>
<dbReference type="Pfam" id="PF04909">
    <property type="entry name" value="Amidohydro_2"/>
    <property type="match status" value="1"/>
</dbReference>
<proteinExistence type="predicted"/>
<dbReference type="CDD" id="cd01292">
    <property type="entry name" value="metallo-dependent_hydrolases"/>
    <property type="match status" value="1"/>
</dbReference>
<dbReference type="PANTHER" id="PTHR21240:SF19">
    <property type="entry name" value="CATALYTIC_ HYDROLASE"/>
    <property type="match status" value="1"/>
</dbReference>
<name>A0A9D1T3B3_9FIRM</name>
<evidence type="ECO:0000313" key="3">
    <source>
        <dbReference type="EMBL" id="HIV10300.1"/>
    </source>
</evidence>
<dbReference type="SUPFAM" id="SSF51556">
    <property type="entry name" value="Metallo-dependent hydrolases"/>
    <property type="match status" value="1"/>
</dbReference>
<feature type="domain" description="Amidohydrolase-related" evidence="2">
    <location>
        <begin position="9"/>
        <end position="282"/>
    </location>
</feature>
<dbReference type="InterPro" id="IPR032465">
    <property type="entry name" value="ACMSD"/>
</dbReference>
<reference evidence="3" key="1">
    <citation type="submission" date="2020-10" db="EMBL/GenBank/DDBJ databases">
        <authorList>
            <person name="Gilroy R."/>
        </authorList>
    </citation>
    <scope>NUCLEOTIDE SEQUENCE</scope>
    <source>
        <strain evidence="3">1370</strain>
    </source>
</reference>
<sequence length="295" mass="33415">MNREGLVIIDAHAHLWEEQRGSVGGLPVYHTQNGISMFLGERRQMMPPYMEDGRNTAERLIANMDYAGVNGAVLTQEYMDGCQDGYYLSVKERYPGRIKICSLYSERQDYSTEGFDGIKVCASRLKDPDLKRLLPLFCDAEQRGMFISIDLADGDSQTRDMEYLIERCPGLRIAIGHFGMVTTKNWQAQIALAKNENVYIESGGLTWLFNSEFYPFKGAVRAIREAIGICGAGKLMWGSDYPRTMTEITYPMSIRFILESDELDDHEKKDFLGENAAAFYGFSGLEPIEPIKNML</sequence>
<dbReference type="EMBL" id="DVOL01000013">
    <property type="protein sequence ID" value="HIV10300.1"/>
    <property type="molecule type" value="Genomic_DNA"/>
</dbReference>
<dbReference type="PANTHER" id="PTHR21240">
    <property type="entry name" value="2-AMINO-3-CARBOXYLMUCONATE-6-SEMIALDEHYDE DECARBOXYLASE"/>
    <property type="match status" value="1"/>
</dbReference>
<dbReference type="Gene3D" id="3.20.20.140">
    <property type="entry name" value="Metal-dependent hydrolases"/>
    <property type="match status" value="1"/>
</dbReference>
<gene>
    <name evidence="3" type="ORF">IAD28_01195</name>
</gene>
<evidence type="ECO:0000313" key="4">
    <source>
        <dbReference type="Proteomes" id="UP000823960"/>
    </source>
</evidence>
<dbReference type="GO" id="GO:0016787">
    <property type="term" value="F:hydrolase activity"/>
    <property type="evidence" value="ECO:0007669"/>
    <property type="project" value="InterPro"/>
</dbReference>
<dbReference type="AlphaFoldDB" id="A0A9D1T3B3"/>
<comment type="caution">
    <text evidence="3">The sequence shown here is derived from an EMBL/GenBank/DDBJ whole genome shotgun (WGS) entry which is preliminary data.</text>
</comment>
<protein>
    <submittedName>
        <fullName evidence="3">Amidohydrolase</fullName>
    </submittedName>
</protein>
<evidence type="ECO:0000259" key="2">
    <source>
        <dbReference type="Pfam" id="PF04909"/>
    </source>
</evidence>
<keyword evidence="1" id="KW-0456">Lyase</keyword>
<organism evidence="3 4">
    <name type="scientific">Candidatus Faeciplasma avium</name>
    <dbReference type="NCBI Taxonomy" id="2840798"/>
    <lineage>
        <taxon>Bacteria</taxon>
        <taxon>Bacillati</taxon>
        <taxon>Bacillota</taxon>
        <taxon>Clostridia</taxon>
        <taxon>Eubacteriales</taxon>
        <taxon>Oscillospiraceae</taxon>
        <taxon>Oscillospiraceae incertae sedis</taxon>
        <taxon>Candidatus Faeciplasma</taxon>
    </lineage>
</organism>